<dbReference type="KEGG" id="ftj:FTUN_8488"/>
<reference evidence="3" key="1">
    <citation type="submission" date="2020-05" db="EMBL/GenBank/DDBJ databases">
        <title>Frigoriglobus tundricola gen. nov., sp. nov., a psychrotolerant cellulolytic planctomycete of the family Gemmataceae with two divergent copies of 16S rRNA gene.</title>
        <authorList>
            <person name="Kulichevskaya I.S."/>
            <person name="Ivanova A.A."/>
            <person name="Naumoff D.G."/>
            <person name="Beletsky A.V."/>
            <person name="Rijpstra W.I.C."/>
            <person name="Sinninghe Damste J.S."/>
            <person name="Mardanov A.V."/>
            <person name="Ravin N.V."/>
            <person name="Dedysh S.N."/>
        </authorList>
    </citation>
    <scope>NUCLEOTIDE SEQUENCE [LARGE SCALE GENOMIC DNA]</scope>
    <source>
        <strain evidence="3">PL17</strain>
    </source>
</reference>
<dbReference type="AlphaFoldDB" id="A0A6M5Z358"/>
<dbReference type="Proteomes" id="UP000503447">
    <property type="component" value="Chromosome"/>
</dbReference>
<feature type="region of interest" description="Disordered" evidence="1">
    <location>
        <begin position="43"/>
        <end position="71"/>
    </location>
</feature>
<evidence type="ECO:0000313" key="2">
    <source>
        <dbReference type="EMBL" id="QJX00850.1"/>
    </source>
</evidence>
<evidence type="ECO:0000256" key="1">
    <source>
        <dbReference type="SAM" id="MobiDB-lite"/>
    </source>
</evidence>
<sequence>MLPVLDWHSPSDRFRRAPLVFTTPYLRSRSNLTRRSEIFREGRDACGGGSRIDSGPGGTGVGVRDTRPVPV</sequence>
<keyword evidence="3" id="KW-1185">Reference proteome</keyword>
<feature type="compositionally biased region" description="Gly residues" evidence="1">
    <location>
        <begin position="45"/>
        <end position="61"/>
    </location>
</feature>
<accession>A0A6M5Z358</accession>
<name>A0A6M5Z358_9BACT</name>
<evidence type="ECO:0000313" key="3">
    <source>
        <dbReference type="Proteomes" id="UP000503447"/>
    </source>
</evidence>
<protein>
    <submittedName>
        <fullName evidence="2">Uncharacterized protein</fullName>
    </submittedName>
</protein>
<proteinExistence type="predicted"/>
<organism evidence="2 3">
    <name type="scientific">Frigoriglobus tundricola</name>
    <dbReference type="NCBI Taxonomy" id="2774151"/>
    <lineage>
        <taxon>Bacteria</taxon>
        <taxon>Pseudomonadati</taxon>
        <taxon>Planctomycetota</taxon>
        <taxon>Planctomycetia</taxon>
        <taxon>Gemmatales</taxon>
        <taxon>Gemmataceae</taxon>
        <taxon>Frigoriglobus</taxon>
    </lineage>
</organism>
<gene>
    <name evidence="2" type="ORF">FTUN_8488</name>
</gene>
<dbReference type="EMBL" id="CP053452">
    <property type="protein sequence ID" value="QJX00850.1"/>
    <property type="molecule type" value="Genomic_DNA"/>
</dbReference>